<dbReference type="Proteomes" id="UP000010296">
    <property type="component" value="Unassembled WGS sequence"/>
</dbReference>
<dbReference type="AlphaFoldDB" id="E6LCJ3"/>
<dbReference type="GO" id="GO:0032153">
    <property type="term" value="C:cell division site"/>
    <property type="evidence" value="ECO:0007669"/>
    <property type="project" value="UniProtKB-UniRule"/>
</dbReference>
<evidence type="ECO:0000256" key="9">
    <source>
        <dbReference type="SAM" id="MobiDB-lite"/>
    </source>
</evidence>
<sequence>MTKKESQSEETPLTPWQEEHARYLQKKNEEEKGQTDDQVSVADEKKEKSDSYDDEDIQLNRASERVSFMDKLPNLHSYHNKQLIRRVSFILGLLTIPLIICGYFISPYSRLGKIEVSGNQVVTTQEIIAASKLQLDENFWQQYQDRSQAAKKIETKYPRIKSVAIKMTGINQLKLSVTEYEEIAQLSKNGTYSPILASGKVLAETRKEASKQEVILEKFTNNEQILATITQYKKLSSELQSAISQISYEATKANDQLLHLYMNDGNTVIVNIDNLASQMKYYPQIAKDLTEKGTIDMEVGIFYAPYESSTTSTSDTTNTSDTTSSSEDSVPSDSSQENN</sequence>
<feature type="transmembrane region" description="Helical" evidence="8">
    <location>
        <begin position="87"/>
        <end position="105"/>
    </location>
</feature>
<feature type="compositionally biased region" description="Basic and acidic residues" evidence="9">
    <location>
        <begin position="25"/>
        <end position="35"/>
    </location>
</feature>
<comment type="caution">
    <text evidence="11">The sequence shown here is derived from an EMBL/GenBank/DDBJ whole genome shotgun (WGS) entry which is preliminary data.</text>
</comment>
<comment type="similarity">
    <text evidence="8">Belongs to the FtsQ/DivIB family. DivIB subfamily.</text>
</comment>
<organism evidence="11 12">
    <name type="scientific">Enterococcus italicus (strain DSM 15952 / CCUG 50447 / LMG 22039 / TP 1.5)</name>
    <dbReference type="NCBI Taxonomy" id="888064"/>
    <lineage>
        <taxon>Bacteria</taxon>
        <taxon>Bacillati</taxon>
        <taxon>Bacillota</taxon>
        <taxon>Bacilli</taxon>
        <taxon>Lactobacillales</taxon>
        <taxon>Enterococcaceae</taxon>
        <taxon>Enterococcus</taxon>
    </lineage>
</organism>
<feature type="domain" description="POTRA" evidence="10">
    <location>
        <begin position="109"/>
        <end position="180"/>
    </location>
</feature>
<dbReference type="PANTHER" id="PTHR37820">
    <property type="entry name" value="CELL DIVISION PROTEIN DIVIB"/>
    <property type="match status" value="1"/>
</dbReference>
<keyword evidence="12" id="KW-1185">Reference proteome</keyword>
<comment type="subcellular location">
    <subcellularLocation>
        <location evidence="8">Cell membrane</location>
        <topology evidence="8">Single-pass type II membrane protein</topology>
    </subcellularLocation>
    <subcellularLocation>
        <location evidence="1">Membrane</location>
    </subcellularLocation>
    <text evidence="8">Localizes to the division septum.</text>
</comment>
<dbReference type="OrthoDB" id="1819027at2"/>
<comment type="function">
    <text evidence="8">Cell division protein that may be involved in stabilizing or promoting the assembly of the division complex.</text>
</comment>
<dbReference type="GeneID" id="302706935"/>
<keyword evidence="6 8" id="KW-0472">Membrane</keyword>
<proteinExistence type="inferred from homology"/>
<dbReference type="PROSITE" id="PS51779">
    <property type="entry name" value="POTRA"/>
    <property type="match status" value="1"/>
</dbReference>
<dbReference type="Pfam" id="PF03799">
    <property type="entry name" value="FtsQ_DivIB_C"/>
    <property type="match status" value="1"/>
</dbReference>
<evidence type="ECO:0000256" key="2">
    <source>
        <dbReference type="ARBA" id="ARBA00022475"/>
    </source>
</evidence>
<evidence type="ECO:0000313" key="11">
    <source>
        <dbReference type="EMBL" id="EFU75035.1"/>
    </source>
</evidence>
<dbReference type="PANTHER" id="PTHR37820:SF1">
    <property type="entry name" value="CELL DIVISION PROTEIN FTSQ"/>
    <property type="match status" value="1"/>
</dbReference>
<dbReference type="RefSeq" id="WP_007207104.1">
    <property type="nucleotide sequence ID" value="NZ_GL622241.1"/>
</dbReference>
<dbReference type="STRING" id="888064.HMPREF9088_0083"/>
<evidence type="ECO:0000256" key="5">
    <source>
        <dbReference type="ARBA" id="ARBA00022989"/>
    </source>
</evidence>
<dbReference type="GO" id="GO:0005886">
    <property type="term" value="C:plasma membrane"/>
    <property type="evidence" value="ECO:0007669"/>
    <property type="project" value="UniProtKB-SubCell"/>
</dbReference>
<dbReference type="InterPro" id="IPR013685">
    <property type="entry name" value="POTRA_FtsQ_type"/>
</dbReference>
<feature type="region of interest" description="Disordered" evidence="9">
    <location>
        <begin position="25"/>
        <end position="54"/>
    </location>
</feature>
<keyword evidence="4 8" id="KW-0812">Transmembrane</keyword>
<protein>
    <recommendedName>
        <fullName evidence="8">Cell division protein DivIB</fullName>
    </recommendedName>
</protein>
<feature type="region of interest" description="Disordered" evidence="9">
    <location>
        <begin position="307"/>
        <end position="339"/>
    </location>
</feature>
<dbReference type="HAMAP" id="MF_00912">
    <property type="entry name" value="DivIB"/>
    <property type="match status" value="1"/>
</dbReference>
<feature type="compositionally biased region" description="Low complexity" evidence="9">
    <location>
        <begin position="308"/>
        <end position="339"/>
    </location>
</feature>
<name>E6LCJ3_ENTI1</name>
<gene>
    <name evidence="11" type="primary">ftsQ</name>
    <name evidence="8" type="synonym">divIB</name>
    <name evidence="11" type="ORF">HMPREF9088_0083</name>
</gene>
<keyword evidence="2 8" id="KW-1003">Cell membrane</keyword>
<evidence type="ECO:0000259" key="10">
    <source>
        <dbReference type="PROSITE" id="PS51779"/>
    </source>
</evidence>
<dbReference type="PATRIC" id="fig|888064.11.peg.828"/>
<keyword evidence="5 8" id="KW-1133">Transmembrane helix</keyword>
<reference evidence="11 12" key="1">
    <citation type="submission" date="2010-12" db="EMBL/GenBank/DDBJ databases">
        <authorList>
            <person name="Muzny D."/>
            <person name="Qin X."/>
            <person name="Deng J."/>
            <person name="Jiang H."/>
            <person name="Liu Y."/>
            <person name="Qu J."/>
            <person name="Song X.-Z."/>
            <person name="Zhang L."/>
            <person name="Thornton R."/>
            <person name="Coyle M."/>
            <person name="Francisco L."/>
            <person name="Jackson L."/>
            <person name="Javaid M."/>
            <person name="Korchina V."/>
            <person name="Kovar C."/>
            <person name="Mata R."/>
            <person name="Mathew T."/>
            <person name="Ngo R."/>
            <person name="Nguyen L."/>
            <person name="Nguyen N."/>
            <person name="Okwuonu G."/>
            <person name="Ongeri F."/>
            <person name="Pham C."/>
            <person name="Simmons D."/>
            <person name="Wilczek-Boney K."/>
            <person name="Hale W."/>
            <person name="Jakkamsetti A."/>
            <person name="Pham P."/>
            <person name="Ruth R."/>
            <person name="San Lucas F."/>
            <person name="Warren J."/>
            <person name="Zhang J."/>
            <person name="Zhao Z."/>
            <person name="Zhou C."/>
            <person name="Zhu D."/>
            <person name="Lee S."/>
            <person name="Bess C."/>
            <person name="Blankenburg K."/>
            <person name="Forbes L."/>
            <person name="Fu Q."/>
            <person name="Gubbala S."/>
            <person name="Hirani K."/>
            <person name="Jayaseelan J.C."/>
            <person name="Lara F."/>
            <person name="Munidasa M."/>
            <person name="Palculict T."/>
            <person name="Patil S."/>
            <person name="Pu L.-L."/>
            <person name="Saada N."/>
            <person name="Tang L."/>
            <person name="Weissenberger G."/>
            <person name="Zhu Y."/>
            <person name="Hemphill L."/>
            <person name="Shang Y."/>
            <person name="Youmans B."/>
            <person name="Ayvaz T."/>
            <person name="Ross M."/>
            <person name="Santibanez J."/>
            <person name="Aqrawi P."/>
            <person name="Gross S."/>
            <person name="Joshi V."/>
            <person name="Fowler G."/>
            <person name="Nazareth L."/>
            <person name="Reid J."/>
            <person name="Worley K."/>
            <person name="Petrosino J."/>
            <person name="Highlander S."/>
            <person name="Gibbs R."/>
        </authorList>
    </citation>
    <scope>NUCLEOTIDE SEQUENCE [LARGE SCALE GENOMIC DNA]</scope>
    <source>
        <strain evidence="12">DSM 15952 / CCUG 50447 / LMG 22039 / TP 1.5</strain>
    </source>
</reference>
<dbReference type="Pfam" id="PF08478">
    <property type="entry name" value="POTRA_1"/>
    <property type="match status" value="1"/>
</dbReference>
<evidence type="ECO:0000256" key="7">
    <source>
        <dbReference type="ARBA" id="ARBA00023306"/>
    </source>
</evidence>
<dbReference type="InterPro" id="IPR034746">
    <property type="entry name" value="POTRA"/>
</dbReference>
<evidence type="ECO:0000256" key="4">
    <source>
        <dbReference type="ARBA" id="ARBA00022692"/>
    </source>
</evidence>
<evidence type="ECO:0000256" key="3">
    <source>
        <dbReference type="ARBA" id="ARBA00022618"/>
    </source>
</evidence>
<dbReference type="InterPro" id="IPR026580">
    <property type="entry name" value="DivIB"/>
</dbReference>
<dbReference type="eggNOG" id="COG1589">
    <property type="taxonomic scope" value="Bacteria"/>
</dbReference>
<accession>E6LCJ3</accession>
<dbReference type="HOGENOM" id="CLU_046278_0_0_9"/>
<dbReference type="EMBL" id="AEPV01000003">
    <property type="protein sequence ID" value="EFU75035.1"/>
    <property type="molecule type" value="Genomic_DNA"/>
</dbReference>
<dbReference type="Gene3D" id="3.40.50.10960">
    <property type="match status" value="1"/>
</dbReference>
<keyword evidence="3 8" id="KW-0132">Cell division</keyword>
<evidence type="ECO:0000313" key="12">
    <source>
        <dbReference type="Proteomes" id="UP000010296"/>
    </source>
</evidence>
<evidence type="ECO:0000256" key="1">
    <source>
        <dbReference type="ARBA" id="ARBA00004370"/>
    </source>
</evidence>
<keyword evidence="7 8" id="KW-0131">Cell cycle</keyword>
<dbReference type="InterPro" id="IPR050487">
    <property type="entry name" value="FtsQ_DivIB"/>
</dbReference>
<dbReference type="InterPro" id="IPR005548">
    <property type="entry name" value="Cell_div_FtsQ/DivIB_C"/>
</dbReference>
<feature type="compositionally biased region" description="Basic and acidic residues" evidence="9">
    <location>
        <begin position="42"/>
        <end position="51"/>
    </location>
</feature>
<dbReference type="GO" id="GO:0043093">
    <property type="term" value="P:FtsZ-dependent cytokinesis"/>
    <property type="evidence" value="ECO:0007669"/>
    <property type="project" value="UniProtKB-UniRule"/>
</dbReference>
<evidence type="ECO:0000256" key="6">
    <source>
        <dbReference type="ARBA" id="ARBA00023136"/>
    </source>
</evidence>
<evidence type="ECO:0000256" key="8">
    <source>
        <dbReference type="HAMAP-Rule" id="MF_00912"/>
    </source>
</evidence>